<feature type="transmembrane region" description="Helical" evidence="1">
    <location>
        <begin position="454"/>
        <end position="474"/>
    </location>
</feature>
<reference evidence="2" key="1">
    <citation type="journal article" date="2019" name="Genome Biol. Evol.">
        <title>The Rhododendron genome and chromosomal organization provide insight into shared whole-genome duplications across the heath family (Ericaceae).</title>
        <authorList>
            <person name="Soza V.L."/>
            <person name="Lindsley D."/>
            <person name="Waalkes A."/>
            <person name="Ramage E."/>
            <person name="Patwardhan R.P."/>
            <person name="Burton J.N."/>
            <person name="Adey A."/>
            <person name="Kumar A."/>
            <person name="Qiu R."/>
            <person name="Shendure J."/>
            <person name="Hall B."/>
        </authorList>
    </citation>
    <scope>NUCLEOTIDE SEQUENCE</scope>
    <source>
        <strain evidence="2">RSF 1966-606</strain>
    </source>
</reference>
<sequence>MSQGENDLQHLTSTIAGKIGEGVKKTESFFSSACIYKVPEDLRKLKESAYTPRFIAIGPLHRNDKHLQTPLQLVKMSYTNYLLSRLTEGMEDLALAEQTKFTVLQNCLAEMKTSIDDAKQCYAEEVTLDEEMLLVDGCFILEFLYRYHSSKQPQETDPICGNSLIVTKVVTDLILLENQIPFFVLEKLFKLTVEKIQHHNWSITDYVKHSCDGWLSPIRKSDNSSSAKTWCSPSECVLRVIGCTTAAEEEEEEVVQSGNIDDRSRTSKYYHILHSLHDSYLPHDHQTKNETFRLTEMPSASELVYAGVKFVPDAGNDLFKFKFSEPKGLLWWCLRARFVIPPLVIYDQTESLLRNLIALEQCCPGVSRHVSSYATVMDMLVNTDKDVQVLEKAGVLTNWLGATKDATNLFNKLCKEVMLGRYFDDTRMKATEYSKRFWPKNMANVRRTYFDSPWTFIAFCVGFIAFVISLVEFVHNFAKKG</sequence>
<keyword evidence="1" id="KW-1133">Transmembrane helix</keyword>
<organism evidence="2">
    <name type="scientific">Rhododendron williamsianum</name>
    <dbReference type="NCBI Taxonomy" id="262921"/>
    <lineage>
        <taxon>Eukaryota</taxon>
        <taxon>Viridiplantae</taxon>
        <taxon>Streptophyta</taxon>
        <taxon>Embryophyta</taxon>
        <taxon>Tracheophyta</taxon>
        <taxon>Spermatophyta</taxon>
        <taxon>Magnoliopsida</taxon>
        <taxon>eudicotyledons</taxon>
        <taxon>Gunneridae</taxon>
        <taxon>Pentapetalae</taxon>
        <taxon>asterids</taxon>
        <taxon>Ericales</taxon>
        <taxon>Ericaceae</taxon>
        <taxon>Ericoideae</taxon>
        <taxon>Rhodoreae</taxon>
        <taxon>Rhododendron</taxon>
    </lineage>
</organism>
<dbReference type="EMBL" id="QEFC01003511">
    <property type="protein sequence ID" value="KAE9447499.1"/>
    <property type="molecule type" value="Genomic_DNA"/>
</dbReference>
<dbReference type="PANTHER" id="PTHR31170">
    <property type="entry name" value="BNAC04G53230D PROTEIN"/>
    <property type="match status" value="1"/>
</dbReference>
<dbReference type="AlphaFoldDB" id="A0A6A4KXC6"/>
<feature type="non-terminal residue" evidence="2">
    <location>
        <position position="1"/>
    </location>
</feature>
<evidence type="ECO:0000313" key="2">
    <source>
        <dbReference type="EMBL" id="KAE9447499.1"/>
    </source>
</evidence>
<dbReference type="OrthoDB" id="591587at2759"/>
<name>A0A6A4KXC6_9ERIC</name>
<dbReference type="InterPro" id="IPR004158">
    <property type="entry name" value="DUF247_pln"/>
</dbReference>
<dbReference type="PANTHER" id="PTHR31170:SF25">
    <property type="entry name" value="BNAA09G04570D PROTEIN"/>
    <property type="match status" value="1"/>
</dbReference>
<dbReference type="Pfam" id="PF03140">
    <property type="entry name" value="DUF247"/>
    <property type="match status" value="1"/>
</dbReference>
<accession>A0A6A4KXC6</accession>
<keyword evidence="1" id="KW-0812">Transmembrane</keyword>
<keyword evidence="1" id="KW-0472">Membrane</keyword>
<proteinExistence type="predicted"/>
<protein>
    <submittedName>
        <fullName evidence="2">Uncharacterized protein</fullName>
    </submittedName>
</protein>
<comment type="caution">
    <text evidence="2">The sequence shown here is derived from an EMBL/GenBank/DDBJ whole genome shotgun (WGS) entry which is preliminary data.</text>
</comment>
<gene>
    <name evidence="2" type="ORF">C3L33_20602</name>
</gene>
<evidence type="ECO:0000256" key="1">
    <source>
        <dbReference type="SAM" id="Phobius"/>
    </source>
</evidence>